<dbReference type="EMBL" id="CP025746">
    <property type="protein sequence ID" value="QAA30354.1"/>
    <property type="molecule type" value="Genomic_DNA"/>
</dbReference>
<dbReference type="AlphaFoldDB" id="A0A3R5UD14"/>
<dbReference type="Proteomes" id="UP000286268">
    <property type="component" value="Chromosome"/>
</dbReference>
<proteinExistence type="predicted"/>
<evidence type="ECO:0000313" key="2">
    <source>
        <dbReference type="Proteomes" id="UP000286268"/>
    </source>
</evidence>
<reference evidence="1 2" key="1">
    <citation type="submission" date="2018-01" db="EMBL/GenBank/DDBJ databases">
        <title>Genome Sequencing and Assembly of Anaerobacter polyendosporus strain CT4.</title>
        <authorList>
            <person name="Tachaapaikoon C."/>
            <person name="Sutheeworapong S."/>
            <person name="Jenjaroenpun P."/>
            <person name="Wongsurawat T."/>
            <person name="Nookeaw I."/>
            <person name="Cheawchanlertfa P."/>
            <person name="Kosugi A."/>
            <person name="Cheevadhanarak S."/>
            <person name="Ratanakhanokchai K."/>
        </authorList>
    </citation>
    <scope>NUCLEOTIDE SEQUENCE [LARGE SCALE GENOMIC DNA]</scope>
    <source>
        <strain evidence="1 2">CT4</strain>
    </source>
</reference>
<dbReference type="RefSeq" id="WP_128210805.1">
    <property type="nucleotide sequence ID" value="NZ_CP025746.1"/>
</dbReference>
<dbReference type="KEGG" id="cmah:C1I91_00895"/>
<accession>A0A3R5UD14</accession>
<dbReference type="OrthoDB" id="9553548at2"/>
<sequence length="308" mass="36339">MQKSRKYNYSQIDSNVIMFVAKDQISRYTNDNLERIASNTANTWQRDRNEDELLDNTIQGKIAEDMFGDFIEFYQTQQDIIYTSYDEFREDDFEKHAPIDGILCKAINDSLRDGIKRINEDIRNGGKFGKISNETRAFLKSKQLYTVEIKSSIIPIADYNGVDKSNFSNVYQQRNLIKNLRKRDMFVYPEFTRTLGKTVHDFKKYCEHVGENNRDFRGITGEDLIQRIIKKELETKCSIYTRIFFDFENTSSIIGYITGYALGSDFFIEPEIMNISKKNKSESAIYYKFPIEKCKNMLQIFNDTRIWR</sequence>
<gene>
    <name evidence="1" type="ORF">C1I91_00895</name>
</gene>
<protein>
    <submittedName>
        <fullName evidence="1">Uncharacterized protein</fullName>
    </submittedName>
</protein>
<keyword evidence="2" id="KW-1185">Reference proteome</keyword>
<organism evidence="1 2">
    <name type="scientific">Clostridium manihotivorum</name>
    <dbReference type="NCBI Taxonomy" id="2320868"/>
    <lineage>
        <taxon>Bacteria</taxon>
        <taxon>Bacillati</taxon>
        <taxon>Bacillota</taxon>
        <taxon>Clostridia</taxon>
        <taxon>Eubacteriales</taxon>
        <taxon>Clostridiaceae</taxon>
        <taxon>Clostridium</taxon>
    </lineage>
</organism>
<name>A0A3R5UD14_9CLOT</name>
<evidence type="ECO:0000313" key="1">
    <source>
        <dbReference type="EMBL" id="QAA30354.1"/>
    </source>
</evidence>